<dbReference type="EMBL" id="JACJVN010000033">
    <property type="protein sequence ID" value="MBB6677505.1"/>
    <property type="molecule type" value="Genomic_DNA"/>
</dbReference>
<dbReference type="RefSeq" id="WP_185178783.1">
    <property type="nucleotide sequence ID" value="NZ_CBCSEP010000005.1"/>
</dbReference>
<dbReference type="Proteomes" id="UP000574133">
    <property type="component" value="Unassembled WGS sequence"/>
</dbReference>
<gene>
    <name evidence="1" type="ORF">H4Q31_09225</name>
</gene>
<name>A0A841TBV1_9BACL</name>
<proteinExistence type="predicted"/>
<evidence type="ECO:0000313" key="1">
    <source>
        <dbReference type="EMBL" id="MBB6677505.1"/>
    </source>
</evidence>
<sequence>MSKCVICGCTQGDQDVWPDLVKFNADMCTACYSEIIRNAIKEKGGAGKDDQI</sequence>
<dbReference type="AlphaFoldDB" id="A0A841TBV1"/>
<comment type="caution">
    <text evidence="1">The sequence shown here is derived from an EMBL/GenBank/DDBJ whole genome shotgun (WGS) entry which is preliminary data.</text>
</comment>
<reference evidence="1 2" key="1">
    <citation type="submission" date="2020-08" db="EMBL/GenBank/DDBJ databases">
        <title>Cohnella phylogeny.</title>
        <authorList>
            <person name="Dunlap C."/>
        </authorList>
    </citation>
    <scope>NUCLEOTIDE SEQUENCE [LARGE SCALE GENOMIC DNA]</scope>
    <source>
        <strain evidence="1 2">DSM 103658</strain>
    </source>
</reference>
<accession>A0A841TBV1</accession>
<organism evidence="1 2">
    <name type="scientific">Cohnella lubricantis</name>
    <dbReference type="NCBI Taxonomy" id="2163172"/>
    <lineage>
        <taxon>Bacteria</taxon>
        <taxon>Bacillati</taxon>
        <taxon>Bacillota</taxon>
        <taxon>Bacilli</taxon>
        <taxon>Bacillales</taxon>
        <taxon>Paenibacillaceae</taxon>
        <taxon>Cohnella</taxon>
    </lineage>
</organism>
<evidence type="ECO:0000313" key="2">
    <source>
        <dbReference type="Proteomes" id="UP000574133"/>
    </source>
</evidence>
<keyword evidence="2" id="KW-1185">Reference proteome</keyword>
<protein>
    <submittedName>
        <fullName evidence="1">Uncharacterized protein</fullName>
    </submittedName>
</protein>